<dbReference type="AlphaFoldDB" id="A0A951PGW1"/>
<sequence length="261" mass="29338">MSNTIKTNWSGYHPDKDNLRTEIWSLLKEQGAAIGDPFGHIPNFVGAQQAAEQLAALPIWQQAKAIKCNPDSPQIPVRLRALQEGKRLYMAVPRLTSTRCFVELTAEDLQQRNILLEDAAIANKALTYGRLVTFDQMQPIDLVMVGCVAVTRNGGRTGKGAGFADLELAMLYEFGLVQPDTPIVTTVHPLQIVEQKCLPMQSHDWALNWVVTSEEIIETKTIYPRPLGLDWDSIRSEQYQKIPILRKLKEQFAKQQALDES</sequence>
<organism evidence="1 2">
    <name type="scientific">Symplocastrum torsivum CPER-KK1</name>
    <dbReference type="NCBI Taxonomy" id="450513"/>
    <lineage>
        <taxon>Bacteria</taxon>
        <taxon>Bacillati</taxon>
        <taxon>Cyanobacteriota</taxon>
        <taxon>Cyanophyceae</taxon>
        <taxon>Oscillatoriophycideae</taxon>
        <taxon>Oscillatoriales</taxon>
        <taxon>Microcoleaceae</taxon>
        <taxon>Symplocastrum</taxon>
    </lineage>
</organism>
<reference evidence="1" key="2">
    <citation type="journal article" date="2022" name="Microbiol. Resour. Announc.">
        <title>Metagenome Sequencing to Explore Phylogenomics of Terrestrial Cyanobacteria.</title>
        <authorList>
            <person name="Ward R.D."/>
            <person name="Stajich J.E."/>
            <person name="Johansen J.R."/>
            <person name="Huntemann M."/>
            <person name="Clum A."/>
            <person name="Foster B."/>
            <person name="Foster B."/>
            <person name="Roux S."/>
            <person name="Palaniappan K."/>
            <person name="Varghese N."/>
            <person name="Mukherjee S."/>
            <person name="Reddy T.B.K."/>
            <person name="Daum C."/>
            <person name="Copeland A."/>
            <person name="Chen I.A."/>
            <person name="Ivanova N.N."/>
            <person name="Kyrpides N.C."/>
            <person name="Shapiro N."/>
            <person name="Eloe-Fadrosh E.A."/>
            <person name="Pietrasiak N."/>
        </authorList>
    </citation>
    <scope>NUCLEOTIDE SEQUENCE</scope>
    <source>
        <strain evidence="1">CPER-KK1</strain>
    </source>
</reference>
<dbReference type="Gene3D" id="3.40.50.10420">
    <property type="entry name" value="NagB/RpiA/CoA transferase-like"/>
    <property type="match status" value="1"/>
</dbReference>
<dbReference type="SUPFAM" id="SSF100950">
    <property type="entry name" value="NagB/RpiA/CoA transferase-like"/>
    <property type="match status" value="1"/>
</dbReference>
<dbReference type="InterPro" id="IPR024185">
    <property type="entry name" value="FTHF_cligase-like_sf"/>
</dbReference>
<reference evidence="1" key="1">
    <citation type="submission" date="2021-05" db="EMBL/GenBank/DDBJ databases">
        <authorList>
            <person name="Pietrasiak N."/>
            <person name="Ward R."/>
            <person name="Stajich J.E."/>
            <person name="Kurbessoian T."/>
        </authorList>
    </citation>
    <scope>NUCLEOTIDE SEQUENCE</scope>
    <source>
        <strain evidence="1">CPER-KK1</strain>
    </source>
</reference>
<name>A0A951PGW1_9CYAN</name>
<dbReference type="PANTHER" id="PTHR13017">
    <property type="entry name" value="5-FORMYLTETRAHYDROFOLATE CYCLO-LIGASE-RELATED"/>
    <property type="match status" value="1"/>
</dbReference>
<proteinExistence type="predicted"/>
<dbReference type="GO" id="GO:0005737">
    <property type="term" value="C:cytoplasm"/>
    <property type="evidence" value="ECO:0007669"/>
    <property type="project" value="TreeGrafter"/>
</dbReference>
<dbReference type="PANTHER" id="PTHR13017:SF0">
    <property type="entry name" value="METHENYLTETRAHYDROFOLATE SYNTHASE DOMAIN-CONTAINING PROTEIN"/>
    <property type="match status" value="1"/>
</dbReference>
<accession>A0A951PGW1</accession>
<dbReference type="Pfam" id="PF01812">
    <property type="entry name" value="5-FTHF_cyc-lig"/>
    <property type="match status" value="1"/>
</dbReference>
<dbReference type="Proteomes" id="UP000753908">
    <property type="component" value="Unassembled WGS sequence"/>
</dbReference>
<protein>
    <submittedName>
        <fullName evidence="1">5-formyltetrahydrofolate cyclo-ligase</fullName>
    </submittedName>
</protein>
<dbReference type="InterPro" id="IPR002698">
    <property type="entry name" value="FTHF_cligase"/>
</dbReference>
<dbReference type="EMBL" id="JAHHIF010000002">
    <property type="protein sequence ID" value="MBW4543157.1"/>
    <property type="molecule type" value="Genomic_DNA"/>
</dbReference>
<evidence type="ECO:0000313" key="1">
    <source>
        <dbReference type="EMBL" id="MBW4543157.1"/>
    </source>
</evidence>
<dbReference type="InterPro" id="IPR037171">
    <property type="entry name" value="NagB/RpiA_transferase-like"/>
</dbReference>
<comment type="caution">
    <text evidence="1">The sequence shown here is derived from an EMBL/GenBank/DDBJ whole genome shotgun (WGS) entry which is preliminary data.</text>
</comment>
<evidence type="ECO:0000313" key="2">
    <source>
        <dbReference type="Proteomes" id="UP000753908"/>
    </source>
</evidence>
<gene>
    <name evidence="1" type="ORF">KME25_01720</name>
</gene>